<dbReference type="PANTHER" id="PTHR12815">
    <property type="entry name" value="SORTING AND ASSEMBLY MACHINERY SAMM50 PROTEIN FAMILY MEMBER"/>
    <property type="match status" value="1"/>
</dbReference>
<dbReference type="PANTHER" id="PTHR12815:SF18">
    <property type="entry name" value="SORTING AND ASSEMBLY MACHINERY COMPONENT 50 HOMOLOG"/>
    <property type="match status" value="1"/>
</dbReference>
<dbReference type="Pfam" id="PF01103">
    <property type="entry name" value="Omp85"/>
    <property type="match status" value="1"/>
</dbReference>
<feature type="domain" description="Bacterial surface antigen (D15)" evidence="6">
    <location>
        <begin position="345"/>
        <end position="687"/>
    </location>
</feature>
<dbReference type="RefSeq" id="WP_179299414.1">
    <property type="nucleotide sequence ID" value="NZ_MQWD01000001.1"/>
</dbReference>
<evidence type="ECO:0000256" key="1">
    <source>
        <dbReference type="ARBA" id="ARBA00004370"/>
    </source>
</evidence>
<protein>
    <recommendedName>
        <fullName evidence="10">POTRA domain-containing protein</fullName>
    </recommendedName>
</protein>
<gene>
    <name evidence="8" type="ORF">BSZ37_01080</name>
</gene>
<evidence type="ECO:0000313" key="9">
    <source>
        <dbReference type="Proteomes" id="UP000216339"/>
    </source>
</evidence>
<dbReference type="InterPro" id="IPR039910">
    <property type="entry name" value="D15-like"/>
</dbReference>
<evidence type="ECO:0000256" key="3">
    <source>
        <dbReference type="ARBA" id="ARBA00022692"/>
    </source>
</evidence>
<evidence type="ECO:0000259" key="6">
    <source>
        <dbReference type="Pfam" id="PF01103"/>
    </source>
</evidence>
<feature type="signal peptide" evidence="5">
    <location>
        <begin position="1"/>
        <end position="20"/>
    </location>
</feature>
<comment type="subcellular location">
    <subcellularLocation>
        <location evidence="1">Membrane</location>
    </subcellularLocation>
</comment>
<comment type="caution">
    <text evidence="8">The sequence shown here is derived from an EMBL/GenBank/DDBJ whole genome shotgun (WGS) entry which is preliminary data.</text>
</comment>
<evidence type="ECO:0000256" key="4">
    <source>
        <dbReference type="ARBA" id="ARBA00023136"/>
    </source>
</evidence>
<keyword evidence="4" id="KW-0472">Membrane</keyword>
<evidence type="ECO:0000313" key="8">
    <source>
        <dbReference type="EMBL" id="PAP75136.1"/>
    </source>
</evidence>
<organism evidence="8 9">
    <name type="scientific">Rubrivirga marina</name>
    <dbReference type="NCBI Taxonomy" id="1196024"/>
    <lineage>
        <taxon>Bacteria</taxon>
        <taxon>Pseudomonadati</taxon>
        <taxon>Rhodothermota</taxon>
        <taxon>Rhodothermia</taxon>
        <taxon>Rhodothermales</taxon>
        <taxon>Rubricoccaceae</taxon>
        <taxon>Rubrivirga</taxon>
    </lineage>
</organism>
<keyword evidence="5" id="KW-0732">Signal</keyword>
<feature type="domain" description="POTRA" evidence="7">
    <location>
        <begin position="77"/>
        <end position="126"/>
    </location>
</feature>
<feature type="domain" description="POTRA" evidence="7">
    <location>
        <begin position="223"/>
        <end position="296"/>
    </location>
</feature>
<reference evidence="8 9" key="1">
    <citation type="submission" date="2016-11" db="EMBL/GenBank/DDBJ databases">
        <title>Study of marine rhodopsin-containing bacteria.</title>
        <authorList>
            <person name="Yoshizawa S."/>
            <person name="Kumagai Y."/>
            <person name="Kogure K."/>
        </authorList>
    </citation>
    <scope>NUCLEOTIDE SEQUENCE [LARGE SCALE GENOMIC DNA]</scope>
    <source>
        <strain evidence="8 9">SAORIC-28</strain>
    </source>
</reference>
<dbReference type="GO" id="GO:0019867">
    <property type="term" value="C:outer membrane"/>
    <property type="evidence" value="ECO:0007669"/>
    <property type="project" value="InterPro"/>
</dbReference>
<dbReference type="InterPro" id="IPR010827">
    <property type="entry name" value="BamA/TamA_POTRA"/>
</dbReference>
<dbReference type="InterPro" id="IPR000184">
    <property type="entry name" value="Bac_surfAg_D15"/>
</dbReference>
<name>A0A271IV68_9BACT</name>
<evidence type="ECO:0000256" key="5">
    <source>
        <dbReference type="SAM" id="SignalP"/>
    </source>
</evidence>
<dbReference type="Pfam" id="PF07244">
    <property type="entry name" value="POTRA"/>
    <property type="match status" value="2"/>
</dbReference>
<dbReference type="EMBL" id="MQWD01000001">
    <property type="protein sequence ID" value="PAP75136.1"/>
    <property type="molecule type" value="Genomic_DNA"/>
</dbReference>
<keyword evidence="9" id="KW-1185">Reference proteome</keyword>
<keyword evidence="3" id="KW-0812">Transmembrane</keyword>
<sequence>MTARLLALLLVLGALAGARAQVPLTLVDDETTVGSLGFEFVDGQTLLIENLKLQVATTAPPGPIFGLIPRGSDVPYPFDPIETAKDVVRLTRYYESSGFPLAEVDYEVALDTTDNTVGVTFVIDEGPPLLVGEVSFAGPGQSDVASVLALEIREDWATFQRNPAVRTGDRLDNFALVELQSQTISWLRNRGYAWADAGAEQFPDTTGLRADVRVKVNVGPRARVGEIQVEGNESLARNVVTRELPFETGDLFDASALAEGQREVFGLGLFELALVDIAPEAVRGDTTVPVVVRVRRGPSRVLSAFTGYFTDGGVTLRASATHRNAFEGARQLGVDIEWRTGILSGLGGTGATSVSGGPIRDLRVSVPFRQPYVFDRRLSYTLQPSYRVRDDEIESSATAEVANTLLLTLAPLKTAALSVTGRRRDLSRGLGIRLLDAGQFALPPGPFLPDTLEATTGVLGLDLVYGTLDDPLQPTRGYVLRPSLSAAGGDVAYGRARLAATATIPLRGRRSGVVLRGIFGGLLPLGGTTPDDVGDYVLFRDQLFYSGGTSDVRGWAAARLGPKTFSITPPVETPGVTPDPSLITSSRDVNYVGVGGRYKMAGSVQLNLPLSALGPQWGVNVFTDAGYVGAPSSAPAEDLLRAGGAPADTTLAEILENEGGLRVGVGAGIQYLTPVGFVSIGIGVKVNPSYLDLRQPARVYCGDSIYASDPVCFGGAEIDDPSSGDARGYIDARLNGTDFDPEAISARQILGRAQLYISIGQTF</sequence>
<proteinExistence type="predicted"/>
<dbReference type="Gene3D" id="3.10.20.310">
    <property type="entry name" value="membrane protein fhac"/>
    <property type="match status" value="2"/>
</dbReference>
<dbReference type="Proteomes" id="UP000216339">
    <property type="component" value="Unassembled WGS sequence"/>
</dbReference>
<keyword evidence="2" id="KW-1134">Transmembrane beta strand</keyword>
<evidence type="ECO:0000256" key="2">
    <source>
        <dbReference type="ARBA" id="ARBA00022452"/>
    </source>
</evidence>
<evidence type="ECO:0000259" key="7">
    <source>
        <dbReference type="Pfam" id="PF07244"/>
    </source>
</evidence>
<evidence type="ECO:0008006" key="10">
    <source>
        <dbReference type="Google" id="ProtNLM"/>
    </source>
</evidence>
<feature type="chain" id="PRO_5012199476" description="POTRA domain-containing protein" evidence="5">
    <location>
        <begin position="21"/>
        <end position="763"/>
    </location>
</feature>
<accession>A0A271IV68</accession>
<dbReference type="AlphaFoldDB" id="A0A271IV68"/>
<dbReference type="Gene3D" id="2.40.160.50">
    <property type="entry name" value="membrane protein fhac: a member of the omp85/tpsb transporter family"/>
    <property type="match status" value="1"/>
</dbReference>